<protein>
    <submittedName>
        <fullName evidence="2">Uncharacterized protein</fullName>
    </submittedName>
</protein>
<sequence length="142" mass="15767">MKQMKKLTMKLFCGMLACSLLGGTACFAAEAQLEKPAAVETSDDSVLTLNFYAGNVNFYHGNGYMSVMVSTEAFTRANTISHDVTIFVNGVWYMSQTYTKSNTSYLSTTIDVPAQYGDRIEVYVDHHVDSETRHSAESDMML</sequence>
<dbReference type="Proteomes" id="UP000806542">
    <property type="component" value="Unassembled WGS sequence"/>
</dbReference>
<reference evidence="2" key="1">
    <citation type="submission" date="2020-10" db="EMBL/GenBank/DDBJ databases">
        <title>ChiBAC.</title>
        <authorList>
            <person name="Zenner C."/>
            <person name="Hitch T.C.A."/>
            <person name="Clavel T."/>
        </authorList>
    </citation>
    <scope>NUCLEOTIDE SEQUENCE</scope>
    <source>
        <strain evidence="2">DSM 107454</strain>
    </source>
</reference>
<name>A0A9D5R8Z3_9FIRM</name>
<dbReference type="AlphaFoldDB" id="A0A9D5R8Z3"/>
<gene>
    <name evidence="2" type="ORF">INF28_08420</name>
</gene>
<organism evidence="2 3">
    <name type="scientific">Ructibacterium gallinarum</name>
    <dbReference type="NCBI Taxonomy" id="2779355"/>
    <lineage>
        <taxon>Bacteria</taxon>
        <taxon>Bacillati</taxon>
        <taxon>Bacillota</taxon>
        <taxon>Clostridia</taxon>
        <taxon>Eubacteriales</taxon>
        <taxon>Oscillospiraceae</taxon>
        <taxon>Ructibacterium</taxon>
    </lineage>
</organism>
<proteinExistence type="predicted"/>
<evidence type="ECO:0000313" key="2">
    <source>
        <dbReference type="EMBL" id="MBE5040482.1"/>
    </source>
</evidence>
<dbReference type="EMBL" id="JADCKB010000016">
    <property type="protein sequence ID" value="MBE5040482.1"/>
    <property type="molecule type" value="Genomic_DNA"/>
</dbReference>
<comment type="caution">
    <text evidence="2">The sequence shown here is derived from an EMBL/GenBank/DDBJ whole genome shotgun (WGS) entry which is preliminary data.</text>
</comment>
<evidence type="ECO:0000256" key="1">
    <source>
        <dbReference type="SAM" id="SignalP"/>
    </source>
</evidence>
<accession>A0A9D5R8Z3</accession>
<keyword evidence="1" id="KW-0732">Signal</keyword>
<feature type="chain" id="PRO_5038801283" evidence="1">
    <location>
        <begin position="29"/>
        <end position="142"/>
    </location>
</feature>
<evidence type="ECO:0000313" key="3">
    <source>
        <dbReference type="Proteomes" id="UP000806542"/>
    </source>
</evidence>
<dbReference type="PROSITE" id="PS51257">
    <property type="entry name" value="PROKAR_LIPOPROTEIN"/>
    <property type="match status" value="1"/>
</dbReference>
<keyword evidence="3" id="KW-1185">Reference proteome</keyword>
<feature type="signal peptide" evidence="1">
    <location>
        <begin position="1"/>
        <end position="28"/>
    </location>
</feature>
<dbReference type="RefSeq" id="WP_226393032.1">
    <property type="nucleotide sequence ID" value="NZ_JADCKB010000016.1"/>
</dbReference>